<dbReference type="InterPro" id="IPR036116">
    <property type="entry name" value="FN3_sf"/>
</dbReference>
<keyword evidence="2" id="KW-1133">Transmembrane helix</keyword>
<keyword evidence="3" id="KW-0732">Signal</keyword>
<evidence type="ECO:0000313" key="6">
    <source>
        <dbReference type="RefSeq" id="XP_015186170.1"/>
    </source>
</evidence>
<feature type="chain" id="PRO_5046490584" evidence="3">
    <location>
        <begin position="17"/>
        <end position="451"/>
    </location>
</feature>
<gene>
    <name evidence="6" type="primary">LOC107071569</name>
</gene>
<proteinExistence type="predicted"/>
<feature type="compositionally biased region" description="Basic and acidic residues" evidence="1">
    <location>
        <begin position="279"/>
        <end position="303"/>
    </location>
</feature>
<dbReference type="CDD" id="cd00063">
    <property type="entry name" value="FN3"/>
    <property type="match status" value="1"/>
</dbReference>
<dbReference type="SMART" id="SM00060">
    <property type="entry name" value="FN3"/>
    <property type="match status" value="1"/>
</dbReference>
<feature type="region of interest" description="Disordered" evidence="1">
    <location>
        <begin position="106"/>
        <end position="125"/>
    </location>
</feature>
<evidence type="ECO:0000256" key="3">
    <source>
        <dbReference type="SAM" id="SignalP"/>
    </source>
</evidence>
<dbReference type="SUPFAM" id="SSF49265">
    <property type="entry name" value="Fibronectin type III"/>
    <property type="match status" value="1"/>
</dbReference>
<accession>A0ABM1J133</accession>
<dbReference type="Pfam" id="PF00041">
    <property type="entry name" value="fn3"/>
    <property type="match status" value="1"/>
</dbReference>
<dbReference type="InterPro" id="IPR003961">
    <property type="entry name" value="FN3_dom"/>
</dbReference>
<evidence type="ECO:0000313" key="5">
    <source>
        <dbReference type="Proteomes" id="UP000694924"/>
    </source>
</evidence>
<keyword evidence="2" id="KW-0472">Membrane</keyword>
<dbReference type="GeneID" id="107071569"/>
<reference evidence="6" key="1">
    <citation type="submission" date="2025-08" db="UniProtKB">
        <authorList>
            <consortium name="RefSeq"/>
        </authorList>
    </citation>
    <scope>IDENTIFICATION</scope>
    <source>
        <tissue evidence="6">Whole body</tissue>
    </source>
</reference>
<dbReference type="Gene3D" id="2.60.40.10">
    <property type="entry name" value="Immunoglobulins"/>
    <property type="match status" value="1"/>
</dbReference>
<evidence type="ECO:0000256" key="1">
    <source>
        <dbReference type="SAM" id="MobiDB-lite"/>
    </source>
</evidence>
<dbReference type="InterPro" id="IPR032073">
    <property type="entry name" value="FNDC5_C"/>
</dbReference>
<dbReference type="PANTHER" id="PTHR21104">
    <property type="entry name" value="FIBRONECTIN TYPE III DOMAIN-CONTAINING PROTEIN"/>
    <property type="match status" value="1"/>
</dbReference>
<dbReference type="InterPro" id="IPR013783">
    <property type="entry name" value="Ig-like_fold"/>
</dbReference>
<feature type="compositionally biased region" description="Polar residues" evidence="1">
    <location>
        <begin position="322"/>
        <end position="337"/>
    </location>
</feature>
<feature type="signal peptide" evidence="3">
    <location>
        <begin position="1"/>
        <end position="16"/>
    </location>
</feature>
<name>A0ABM1J133_POLDO</name>
<dbReference type="Pfam" id="PF16066">
    <property type="entry name" value="DUF4808"/>
    <property type="match status" value="1"/>
</dbReference>
<evidence type="ECO:0000259" key="4">
    <source>
        <dbReference type="SMART" id="SM00060"/>
    </source>
</evidence>
<evidence type="ECO:0000256" key="2">
    <source>
        <dbReference type="SAM" id="Phobius"/>
    </source>
</evidence>
<protein>
    <submittedName>
        <fullName evidence="6">Uncharacterized protein LOC107071569 isoform X4</fullName>
    </submittedName>
</protein>
<keyword evidence="2" id="KW-0812">Transmembrane</keyword>
<organism evidence="5 6">
    <name type="scientific">Polistes dominula</name>
    <name type="common">European paper wasp</name>
    <name type="synonym">Vespa dominula</name>
    <dbReference type="NCBI Taxonomy" id="743375"/>
    <lineage>
        <taxon>Eukaryota</taxon>
        <taxon>Metazoa</taxon>
        <taxon>Ecdysozoa</taxon>
        <taxon>Arthropoda</taxon>
        <taxon>Hexapoda</taxon>
        <taxon>Insecta</taxon>
        <taxon>Pterygota</taxon>
        <taxon>Neoptera</taxon>
        <taxon>Endopterygota</taxon>
        <taxon>Hymenoptera</taxon>
        <taxon>Apocrita</taxon>
        <taxon>Aculeata</taxon>
        <taxon>Vespoidea</taxon>
        <taxon>Vespidae</taxon>
        <taxon>Polistinae</taxon>
        <taxon>Polistini</taxon>
        <taxon>Polistes</taxon>
    </lineage>
</organism>
<dbReference type="RefSeq" id="XP_015186170.1">
    <property type="nucleotide sequence ID" value="XM_015330684.1"/>
</dbReference>
<feature type="region of interest" description="Disordered" evidence="1">
    <location>
        <begin position="265"/>
        <end position="344"/>
    </location>
</feature>
<dbReference type="PANTHER" id="PTHR21104:SF2">
    <property type="entry name" value="FIBRONECTIN TYPE-III DOMAIN-CONTAINING PROTEIN"/>
    <property type="match status" value="1"/>
</dbReference>
<feature type="transmembrane region" description="Helical" evidence="2">
    <location>
        <begin position="138"/>
        <end position="156"/>
    </location>
</feature>
<feature type="domain" description="Fibronectin type-III" evidence="4">
    <location>
        <begin position="24"/>
        <end position="89"/>
    </location>
</feature>
<sequence length="451" mass="50292">MVLWASILFLQGAGFAGSMTSGIPGGPENITVMFLNPTSVRVSWSTSQVEQVEKVVAVVAGNSEAVTLSGLRADTQYQLIVTAVRAGRKYKSRPIVFRTLEPPRTFPQQDAAVTNGPLPPSPPASQPQPYIQIRGVEVGIVILVLIVWAGAIALFFNRWGKIRMLLPYQPDYKEQLKVPGTGVCTTTNTAYPQHSSQHTCSQHQHWSSHHVDSLDSGSGLGWPRPTRPRVNSAIDVAGFLSQEFLRRHGSTSKLCRKVRSADNLPLASVNRQTHQRKSSRSEGNEADRESFLKPNQEDQERYEIASPKRQGSPESGSKDLTETSLLDSNYPQSSSRDSPVPPTTSLVAKRFSGWRVASSHDYVKCPIQQPASMDERCYRRSYEPDSGFMSRHHHHRHHHHHRLDGEHYSKSYDYSKRTPESSIDVKHFGLPILSVSEPSPPDEDGRVDDYL</sequence>
<dbReference type="Proteomes" id="UP000694924">
    <property type="component" value="Unplaced"/>
</dbReference>
<keyword evidence="5" id="KW-1185">Reference proteome</keyword>